<evidence type="ECO:0000313" key="1">
    <source>
        <dbReference type="EMBL" id="CAH0718058.1"/>
    </source>
</evidence>
<accession>A0A8J9VA03</accession>
<sequence length="100" mass="11416">MPLRPLTLTTKNLFDLKNILPERAPNSWRPIQMRDEKLIVGLNNARLEYRVQDQHSSEIDGALLRHAEEMTLSITETYTIHLATTDMLLKNCLVSCGIAI</sequence>
<organism evidence="1 2">
    <name type="scientific">Brenthis ino</name>
    <name type="common">lesser marbled fritillary</name>
    <dbReference type="NCBI Taxonomy" id="405034"/>
    <lineage>
        <taxon>Eukaryota</taxon>
        <taxon>Metazoa</taxon>
        <taxon>Ecdysozoa</taxon>
        <taxon>Arthropoda</taxon>
        <taxon>Hexapoda</taxon>
        <taxon>Insecta</taxon>
        <taxon>Pterygota</taxon>
        <taxon>Neoptera</taxon>
        <taxon>Endopterygota</taxon>
        <taxon>Lepidoptera</taxon>
        <taxon>Glossata</taxon>
        <taxon>Ditrysia</taxon>
        <taxon>Papilionoidea</taxon>
        <taxon>Nymphalidae</taxon>
        <taxon>Heliconiinae</taxon>
        <taxon>Argynnini</taxon>
        <taxon>Brenthis</taxon>
    </lineage>
</organism>
<dbReference type="AlphaFoldDB" id="A0A8J9VA03"/>
<dbReference type="EMBL" id="OV170232">
    <property type="protein sequence ID" value="CAH0718058.1"/>
    <property type="molecule type" value="Genomic_DNA"/>
</dbReference>
<gene>
    <name evidence="1" type="ORF">BINO364_LOCUS4598</name>
</gene>
<keyword evidence="2" id="KW-1185">Reference proteome</keyword>
<proteinExistence type="predicted"/>
<name>A0A8J9VA03_9NEOP</name>
<feature type="non-terminal residue" evidence="1">
    <location>
        <position position="100"/>
    </location>
</feature>
<protein>
    <submittedName>
        <fullName evidence="1">Uncharacterized protein</fullName>
    </submittedName>
</protein>
<evidence type="ECO:0000313" key="2">
    <source>
        <dbReference type="Proteomes" id="UP000838878"/>
    </source>
</evidence>
<reference evidence="1" key="1">
    <citation type="submission" date="2021-12" db="EMBL/GenBank/DDBJ databases">
        <authorList>
            <person name="Martin H S."/>
        </authorList>
    </citation>
    <scope>NUCLEOTIDE SEQUENCE</scope>
</reference>
<dbReference type="Proteomes" id="UP000838878">
    <property type="component" value="Chromosome 12"/>
</dbReference>